<proteinExistence type="predicted"/>
<dbReference type="Gene3D" id="3.30.360.10">
    <property type="entry name" value="Dihydrodipicolinate Reductase, domain 2"/>
    <property type="match status" value="1"/>
</dbReference>
<dbReference type="Pfam" id="PF08854">
    <property type="entry name" value="DUF1824"/>
    <property type="match status" value="1"/>
</dbReference>
<name>A0A563VUB1_9CYAN</name>
<evidence type="ECO:0008006" key="3">
    <source>
        <dbReference type="Google" id="ProtNLM"/>
    </source>
</evidence>
<dbReference type="Proteomes" id="UP000320055">
    <property type="component" value="Unassembled WGS sequence"/>
</dbReference>
<dbReference type="InterPro" id="IPR014953">
    <property type="entry name" value="DUF1824"/>
</dbReference>
<accession>A0A563VUB1</accession>
<dbReference type="OrthoDB" id="424950at2"/>
<organism evidence="1 2">
    <name type="scientific">Hyella patelloides LEGE 07179</name>
    <dbReference type="NCBI Taxonomy" id="945734"/>
    <lineage>
        <taxon>Bacteria</taxon>
        <taxon>Bacillati</taxon>
        <taxon>Cyanobacteriota</taxon>
        <taxon>Cyanophyceae</taxon>
        <taxon>Pleurocapsales</taxon>
        <taxon>Hyellaceae</taxon>
        <taxon>Hyella</taxon>
    </lineage>
</organism>
<evidence type="ECO:0000313" key="2">
    <source>
        <dbReference type="Proteomes" id="UP000320055"/>
    </source>
</evidence>
<dbReference type="AlphaFoldDB" id="A0A563VUB1"/>
<keyword evidence="2" id="KW-1185">Reference proteome</keyword>
<gene>
    <name evidence="1" type="ORF">H1P_300015</name>
</gene>
<reference evidence="1 2" key="1">
    <citation type="submission" date="2019-01" db="EMBL/GenBank/DDBJ databases">
        <authorList>
            <person name="Brito A."/>
        </authorList>
    </citation>
    <scope>NUCLEOTIDE SEQUENCE [LARGE SCALE GENOMIC DNA]</scope>
    <source>
        <strain evidence="1">1</strain>
    </source>
</reference>
<evidence type="ECO:0000313" key="1">
    <source>
        <dbReference type="EMBL" id="VEP14993.1"/>
    </source>
</evidence>
<dbReference type="EMBL" id="CAACVJ010000224">
    <property type="protein sequence ID" value="VEP14993.1"/>
    <property type="molecule type" value="Genomic_DNA"/>
</dbReference>
<dbReference type="SUPFAM" id="SSF160532">
    <property type="entry name" value="Ava3019-like"/>
    <property type="match status" value="1"/>
</dbReference>
<protein>
    <recommendedName>
        <fullName evidence="3">DUF1824 family protein</fullName>
    </recommendedName>
</protein>
<dbReference type="RefSeq" id="WP_144865198.1">
    <property type="nucleotide sequence ID" value="NZ_LR213790.1"/>
</dbReference>
<sequence length="146" mass="16457">MSESEMNTLTIADAVKLLKIYGCDTENQDNSPTAIKQLRKALLMVAQESEWENLGICADNLVQGLEALQSYLEALGYSYDFSQKDRKPENLEESVYIKFNTRKMNYYADTYTGNSRGVLVAMQGDDEAIIGTYGHFPLNLFNETSD</sequence>